<evidence type="ECO:0000313" key="3">
    <source>
        <dbReference type="Proteomes" id="UP000002534"/>
    </source>
</evidence>
<name>Q3A8P1_SYNC1</name>
<organism evidence="2 3">
    <name type="scientific">Syntrophotalea carbinolica (strain DSM 2380 / NBRC 103641 / GraBd1)</name>
    <name type="common">Pelobacter carbinolicus</name>
    <dbReference type="NCBI Taxonomy" id="338963"/>
    <lineage>
        <taxon>Bacteria</taxon>
        <taxon>Pseudomonadati</taxon>
        <taxon>Thermodesulfobacteriota</taxon>
        <taxon>Desulfuromonadia</taxon>
        <taxon>Desulfuromonadales</taxon>
        <taxon>Syntrophotaleaceae</taxon>
        <taxon>Syntrophotalea</taxon>
    </lineage>
</organism>
<dbReference type="AlphaFoldDB" id="Q3A8P1"/>
<keyword evidence="3" id="KW-1185">Reference proteome</keyword>
<sequence length="166" mass="19366">MINKTLWKKLWEYDPNSLVVMDHSSMIIQIVNPSFCEIVKADESEVLGIHASSFFDDLTDFQEAWEKNTVIRKEKKFQRYGTYMRLVIFPMRDEGVVACILVDLTSEHHQREEMRRMKEELLLNVNKVIDKQMHIAQQIAGLLGETTAEAKVSLIKIRNALNEEIK</sequence>
<dbReference type="STRING" id="338963.Pcar_0517"/>
<dbReference type="OrthoDB" id="9798098at2"/>
<dbReference type="RefSeq" id="WP_011340207.1">
    <property type="nucleotide sequence ID" value="NC_007498.2"/>
</dbReference>
<gene>
    <name evidence="2" type="ordered locus">Pcar_0517</name>
</gene>
<dbReference type="Pfam" id="PF13426">
    <property type="entry name" value="PAS_9"/>
    <property type="match status" value="1"/>
</dbReference>
<proteinExistence type="predicted"/>
<dbReference type="Proteomes" id="UP000002534">
    <property type="component" value="Chromosome"/>
</dbReference>
<dbReference type="SUPFAM" id="SSF55785">
    <property type="entry name" value="PYP-like sensor domain (PAS domain)"/>
    <property type="match status" value="1"/>
</dbReference>
<dbReference type="eggNOG" id="COG3829">
    <property type="taxonomic scope" value="Bacteria"/>
</dbReference>
<dbReference type="KEGG" id="pca:Pcar_0517"/>
<dbReference type="HOGENOM" id="CLU_1601155_0_0_7"/>
<accession>Q3A8P1</accession>
<evidence type="ECO:0000313" key="2">
    <source>
        <dbReference type="EMBL" id="ABA87777.1"/>
    </source>
</evidence>
<reference evidence="2 3" key="2">
    <citation type="journal article" date="2012" name="BMC Genomics">
        <title>The genome of Pelobacter carbinolicus reveals surprising metabolic capabilities and physiological features.</title>
        <authorList>
            <person name="Aklujkar M."/>
            <person name="Haveman S.A."/>
            <person name="Didonato R.Jr."/>
            <person name="Chertkov O."/>
            <person name="Han C.S."/>
            <person name="Land M.L."/>
            <person name="Brown P."/>
            <person name="Lovley D.R."/>
        </authorList>
    </citation>
    <scope>NUCLEOTIDE SEQUENCE [LARGE SCALE GENOMIC DNA]</scope>
    <source>
        <strain evidence="3">DSM 2380 / NBRC 103641 / GraBd1</strain>
    </source>
</reference>
<feature type="domain" description="PAS" evidence="1">
    <location>
        <begin position="15"/>
        <end position="105"/>
    </location>
</feature>
<reference evidence="3" key="1">
    <citation type="submission" date="2005-10" db="EMBL/GenBank/DDBJ databases">
        <title>Complete sequence of Pelobacter carbinolicus DSM 2380.</title>
        <authorList>
            <person name="Copeland A."/>
            <person name="Lucas S."/>
            <person name="Lapidus A."/>
            <person name="Barry K."/>
            <person name="Detter J.C."/>
            <person name="Glavina T."/>
            <person name="Hammon N."/>
            <person name="Israni S."/>
            <person name="Pitluck S."/>
            <person name="Chertkov O."/>
            <person name="Schmutz J."/>
            <person name="Larimer F."/>
            <person name="Land M."/>
            <person name="Kyrpides N."/>
            <person name="Ivanova N."/>
            <person name="Richardson P."/>
        </authorList>
    </citation>
    <scope>NUCLEOTIDE SEQUENCE [LARGE SCALE GENOMIC DNA]</scope>
    <source>
        <strain evidence="3">DSM 2380 / NBRC 103641 / GraBd1</strain>
    </source>
</reference>
<dbReference type="Gene3D" id="3.30.450.20">
    <property type="entry name" value="PAS domain"/>
    <property type="match status" value="1"/>
</dbReference>
<dbReference type="EMBL" id="CP000142">
    <property type="protein sequence ID" value="ABA87777.1"/>
    <property type="molecule type" value="Genomic_DNA"/>
</dbReference>
<dbReference type="InterPro" id="IPR035965">
    <property type="entry name" value="PAS-like_dom_sf"/>
</dbReference>
<protein>
    <submittedName>
        <fullName evidence="2">Sensory box protein</fullName>
    </submittedName>
</protein>
<evidence type="ECO:0000259" key="1">
    <source>
        <dbReference type="Pfam" id="PF13426"/>
    </source>
</evidence>
<dbReference type="InterPro" id="IPR000014">
    <property type="entry name" value="PAS"/>
</dbReference>